<dbReference type="EMBL" id="SWJQ01006747">
    <property type="protein sequence ID" value="TRZ05054.1"/>
    <property type="molecule type" value="Genomic_DNA"/>
</dbReference>
<evidence type="ECO:0000313" key="1">
    <source>
        <dbReference type="EMBL" id="TRZ05054.1"/>
    </source>
</evidence>
<organism evidence="1 2">
    <name type="scientific">Zosterops borbonicus</name>
    <dbReference type="NCBI Taxonomy" id="364589"/>
    <lineage>
        <taxon>Eukaryota</taxon>
        <taxon>Metazoa</taxon>
        <taxon>Chordata</taxon>
        <taxon>Craniata</taxon>
        <taxon>Vertebrata</taxon>
        <taxon>Euteleostomi</taxon>
        <taxon>Archelosauria</taxon>
        <taxon>Archosauria</taxon>
        <taxon>Dinosauria</taxon>
        <taxon>Saurischia</taxon>
        <taxon>Theropoda</taxon>
        <taxon>Coelurosauria</taxon>
        <taxon>Aves</taxon>
        <taxon>Neognathae</taxon>
        <taxon>Neoaves</taxon>
        <taxon>Telluraves</taxon>
        <taxon>Australaves</taxon>
        <taxon>Passeriformes</taxon>
        <taxon>Sylvioidea</taxon>
        <taxon>Zosteropidae</taxon>
        <taxon>Zosterops</taxon>
    </lineage>
</organism>
<gene>
    <name evidence="1" type="ORF">HGM15179_022053</name>
</gene>
<sequence>MPCPEYIYDFNHKGQSGGSGNPKIVPGKVVAMACPEYIYDFRKVHMGALGNPKFNFCPSSSAGPRVSQGIPQNTIADIAAVPINTISTLSQSLHTDEQDHVSLVSGFENPLQIRFLNGKKTFYGLICHFPYTVKPTRRYR</sequence>
<evidence type="ECO:0000313" key="2">
    <source>
        <dbReference type="Proteomes" id="UP000796761"/>
    </source>
</evidence>
<keyword evidence="2" id="KW-1185">Reference proteome</keyword>
<reference evidence="1" key="1">
    <citation type="submission" date="2019-04" db="EMBL/GenBank/DDBJ databases">
        <title>Genome assembly of Zosterops borbonicus 15179.</title>
        <authorList>
            <person name="Leroy T."/>
            <person name="Anselmetti Y."/>
            <person name="Tilak M.-K."/>
            <person name="Nabholz B."/>
        </authorList>
    </citation>
    <scope>NUCLEOTIDE SEQUENCE</scope>
    <source>
        <strain evidence="1">HGM_15179</strain>
        <tissue evidence="1">Muscle</tissue>
    </source>
</reference>
<comment type="caution">
    <text evidence="1">The sequence shown here is derived from an EMBL/GenBank/DDBJ whole genome shotgun (WGS) entry which is preliminary data.</text>
</comment>
<accession>A0A8K1D3A7</accession>
<name>A0A8K1D3A7_9PASS</name>
<dbReference type="AlphaFoldDB" id="A0A8K1D3A7"/>
<proteinExistence type="predicted"/>
<protein>
    <submittedName>
        <fullName evidence="1">Uncharacterized protein</fullName>
    </submittedName>
</protein>
<dbReference type="Proteomes" id="UP000796761">
    <property type="component" value="Unassembled WGS sequence"/>
</dbReference>